<proteinExistence type="predicted"/>
<evidence type="ECO:0000313" key="1">
    <source>
        <dbReference type="EMBL" id="WUN84836.1"/>
    </source>
</evidence>
<dbReference type="Proteomes" id="UP001432071">
    <property type="component" value="Chromosome"/>
</dbReference>
<reference evidence="1" key="1">
    <citation type="submission" date="2022-10" db="EMBL/GenBank/DDBJ databases">
        <title>The complete genomes of actinobacterial strains from the NBC collection.</title>
        <authorList>
            <person name="Joergensen T.S."/>
            <person name="Alvarez Arevalo M."/>
            <person name="Sterndorff E.B."/>
            <person name="Faurdal D."/>
            <person name="Vuksanovic O."/>
            <person name="Mourched A.-S."/>
            <person name="Charusanti P."/>
            <person name="Shaw S."/>
            <person name="Blin K."/>
            <person name="Weber T."/>
        </authorList>
    </citation>
    <scope>NUCLEOTIDE SEQUENCE</scope>
    <source>
        <strain evidence="1">NBC_00302</strain>
    </source>
</reference>
<keyword evidence="2" id="KW-1185">Reference proteome</keyword>
<evidence type="ECO:0000313" key="2">
    <source>
        <dbReference type="Proteomes" id="UP001432071"/>
    </source>
</evidence>
<gene>
    <name evidence="1" type="ORF">OHT53_01490</name>
</gene>
<sequence length="79" mass="9015">MAELVEQHKREFTAAWARSPPERAPATRKSWPANWPCQAARGCLTESEWKERSTDWLEQALAYVTDRSGNSSALLTPQR</sequence>
<dbReference type="RefSeq" id="WP_328733766.1">
    <property type="nucleotide sequence ID" value="NZ_CP108038.1"/>
</dbReference>
<organism evidence="1 2">
    <name type="scientific">Streptomyces bobili</name>
    <dbReference type="NCBI Taxonomy" id="67280"/>
    <lineage>
        <taxon>Bacteria</taxon>
        <taxon>Bacillati</taxon>
        <taxon>Actinomycetota</taxon>
        <taxon>Actinomycetes</taxon>
        <taxon>Kitasatosporales</taxon>
        <taxon>Streptomycetaceae</taxon>
        <taxon>Streptomyces</taxon>
    </lineage>
</organism>
<dbReference type="EMBL" id="CP108038">
    <property type="protein sequence ID" value="WUN84836.1"/>
    <property type="molecule type" value="Genomic_DNA"/>
</dbReference>
<name>A0ABZ1QQ90_9ACTN</name>
<protein>
    <submittedName>
        <fullName evidence="1">Uncharacterized protein</fullName>
    </submittedName>
</protein>
<dbReference type="GeneID" id="93759595"/>
<accession>A0ABZ1QQ90</accession>